<keyword evidence="2" id="KW-1185">Reference proteome</keyword>
<name>A0A251UE87_HELAN</name>
<evidence type="ECO:0000313" key="1">
    <source>
        <dbReference type="EMBL" id="OTG21424.1"/>
    </source>
</evidence>
<accession>A0A251UE87</accession>
<evidence type="ECO:0000313" key="2">
    <source>
        <dbReference type="Proteomes" id="UP000215914"/>
    </source>
</evidence>
<sequence>MQHCNQVKKMTAGQGMLFQKPKWSISGLYVYDDKRKASPDTEIKKYIDKASWGNYQIKT</sequence>
<dbReference type="EMBL" id="CM007896">
    <property type="protein sequence ID" value="OTG21424.1"/>
    <property type="molecule type" value="Genomic_DNA"/>
</dbReference>
<protein>
    <submittedName>
        <fullName evidence="1">Uncharacterized protein</fullName>
    </submittedName>
</protein>
<organism evidence="1 2">
    <name type="scientific">Helianthus annuus</name>
    <name type="common">Common sunflower</name>
    <dbReference type="NCBI Taxonomy" id="4232"/>
    <lineage>
        <taxon>Eukaryota</taxon>
        <taxon>Viridiplantae</taxon>
        <taxon>Streptophyta</taxon>
        <taxon>Embryophyta</taxon>
        <taxon>Tracheophyta</taxon>
        <taxon>Spermatophyta</taxon>
        <taxon>Magnoliopsida</taxon>
        <taxon>eudicotyledons</taxon>
        <taxon>Gunneridae</taxon>
        <taxon>Pentapetalae</taxon>
        <taxon>asterids</taxon>
        <taxon>campanulids</taxon>
        <taxon>Asterales</taxon>
        <taxon>Asteraceae</taxon>
        <taxon>Asteroideae</taxon>
        <taxon>Heliantheae alliance</taxon>
        <taxon>Heliantheae</taxon>
        <taxon>Helianthus</taxon>
    </lineage>
</organism>
<proteinExistence type="predicted"/>
<dbReference type="InParanoid" id="A0A251UE87"/>
<dbReference type="Proteomes" id="UP000215914">
    <property type="component" value="Chromosome 7"/>
</dbReference>
<dbReference type="AlphaFoldDB" id="A0A251UE87"/>
<gene>
    <name evidence="1" type="ORF">HannXRQ_Chr07g0204021</name>
</gene>
<reference evidence="2" key="1">
    <citation type="journal article" date="2017" name="Nature">
        <title>The sunflower genome provides insights into oil metabolism, flowering and Asterid evolution.</title>
        <authorList>
            <person name="Badouin H."/>
            <person name="Gouzy J."/>
            <person name="Grassa C.J."/>
            <person name="Murat F."/>
            <person name="Staton S.E."/>
            <person name="Cottret L."/>
            <person name="Lelandais-Briere C."/>
            <person name="Owens G.L."/>
            <person name="Carrere S."/>
            <person name="Mayjonade B."/>
            <person name="Legrand L."/>
            <person name="Gill N."/>
            <person name="Kane N.C."/>
            <person name="Bowers J.E."/>
            <person name="Hubner S."/>
            <person name="Bellec A."/>
            <person name="Berard A."/>
            <person name="Berges H."/>
            <person name="Blanchet N."/>
            <person name="Boniface M.C."/>
            <person name="Brunel D."/>
            <person name="Catrice O."/>
            <person name="Chaidir N."/>
            <person name="Claudel C."/>
            <person name="Donnadieu C."/>
            <person name="Faraut T."/>
            <person name="Fievet G."/>
            <person name="Helmstetter N."/>
            <person name="King M."/>
            <person name="Knapp S.J."/>
            <person name="Lai Z."/>
            <person name="Le Paslier M.C."/>
            <person name="Lippi Y."/>
            <person name="Lorenzon L."/>
            <person name="Mandel J.R."/>
            <person name="Marage G."/>
            <person name="Marchand G."/>
            <person name="Marquand E."/>
            <person name="Bret-Mestries E."/>
            <person name="Morien E."/>
            <person name="Nambeesan S."/>
            <person name="Nguyen T."/>
            <person name="Pegot-Espagnet P."/>
            <person name="Pouilly N."/>
            <person name="Raftis F."/>
            <person name="Sallet E."/>
            <person name="Schiex T."/>
            <person name="Thomas J."/>
            <person name="Vandecasteele C."/>
            <person name="Vares D."/>
            <person name="Vear F."/>
            <person name="Vautrin S."/>
            <person name="Crespi M."/>
            <person name="Mangin B."/>
            <person name="Burke J.M."/>
            <person name="Salse J."/>
            <person name="Munos S."/>
            <person name="Vincourt P."/>
            <person name="Rieseberg L.H."/>
            <person name="Langlade N.B."/>
        </authorList>
    </citation>
    <scope>NUCLEOTIDE SEQUENCE [LARGE SCALE GENOMIC DNA]</scope>
    <source>
        <strain evidence="2">cv. SF193</strain>
    </source>
</reference>